<dbReference type="PANTHER" id="PTHR30537:SF26">
    <property type="entry name" value="GLYCINE CLEAVAGE SYSTEM TRANSCRIPTIONAL ACTIVATOR"/>
    <property type="match status" value="1"/>
</dbReference>
<evidence type="ECO:0000313" key="7">
    <source>
        <dbReference type="Proteomes" id="UP000188174"/>
    </source>
</evidence>
<dbReference type="Proteomes" id="UP000188174">
    <property type="component" value="Chromosome"/>
</dbReference>
<dbReference type="InterPro" id="IPR005119">
    <property type="entry name" value="LysR_subst-bd"/>
</dbReference>
<dbReference type="PANTHER" id="PTHR30537">
    <property type="entry name" value="HTH-TYPE TRANSCRIPTIONAL REGULATOR"/>
    <property type="match status" value="1"/>
</dbReference>
<dbReference type="Pfam" id="PF03466">
    <property type="entry name" value="LysR_substrate"/>
    <property type="match status" value="1"/>
</dbReference>
<dbReference type="InterPro" id="IPR058163">
    <property type="entry name" value="LysR-type_TF_proteobact-type"/>
</dbReference>
<reference evidence="6 7" key="1">
    <citation type="submission" date="2017-02" db="EMBL/GenBank/DDBJ databases">
        <authorList>
            <person name="Jeong S."/>
        </authorList>
    </citation>
    <scope>NUCLEOTIDE SEQUENCE [LARGE SCALE GENOMIC DNA]</scope>
    <source>
        <strain evidence="6 7">RMAR6-6</strain>
    </source>
</reference>
<accession>A0ABN4WM50</accession>
<protein>
    <recommendedName>
        <fullName evidence="5">HTH lysR-type domain-containing protein</fullName>
    </recommendedName>
</protein>
<dbReference type="Pfam" id="PF00126">
    <property type="entry name" value="HTH_1"/>
    <property type="match status" value="1"/>
</dbReference>
<dbReference type="EMBL" id="CP019630">
    <property type="protein sequence ID" value="AQQ02893.1"/>
    <property type="molecule type" value="Genomic_DNA"/>
</dbReference>
<evidence type="ECO:0000256" key="4">
    <source>
        <dbReference type="ARBA" id="ARBA00023163"/>
    </source>
</evidence>
<proteinExistence type="inferred from homology"/>
<evidence type="ECO:0000256" key="3">
    <source>
        <dbReference type="ARBA" id="ARBA00023125"/>
    </source>
</evidence>
<dbReference type="CDD" id="cd08432">
    <property type="entry name" value="PBP2_GcdR_TrpI_HvrB_AmpR_like"/>
    <property type="match status" value="1"/>
</dbReference>
<keyword evidence="3" id="KW-0238">DNA-binding</keyword>
<dbReference type="PRINTS" id="PR00039">
    <property type="entry name" value="HTHLYSR"/>
</dbReference>
<name>A0ABN4WM50_9HYPH</name>
<dbReference type="InterPro" id="IPR000847">
    <property type="entry name" value="LysR_HTH_N"/>
</dbReference>
<evidence type="ECO:0000256" key="2">
    <source>
        <dbReference type="ARBA" id="ARBA00023015"/>
    </source>
</evidence>
<dbReference type="InterPro" id="IPR036390">
    <property type="entry name" value="WH_DNA-bd_sf"/>
</dbReference>
<dbReference type="SUPFAM" id="SSF46785">
    <property type="entry name" value="Winged helix' DNA-binding domain"/>
    <property type="match status" value="1"/>
</dbReference>
<keyword evidence="7" id="KW-1185">Reference proteome</keyword>
<gene>
    <name evidence="6" type="ORF">B0E33_04205</name>
</gene>
<evidence type="ECO:0000313" key="6">
    <source>
        <dbReference type="EMBL" id="AQQ02893.1"/>
    </source>
</evidence>
<dbReference type="PROSITE" id="PS50931">
    <property type="entry name" value="HTH_LYSR"/>
    <property type="match status" value="1"/>
</dbReference>
<sequence>MPQPSLKSLQAAEAVGRLGSLSRAASSLNVTPSAVSHQLRLLEAQLEVTLFDRTDTGLVPTAKGRLLLPKLTEGFQVISDGLAEISAKPRPLLTVSCGLAFAARFLVPRLVNWNAEHPDTEIRLVTTSRLVDFDREGIDIAIRFGKGEWPDVKTEKIVDQSIELVCTLGLSKALLTQATASKVPLIVDEQSLVSWTQWSSSVGRKHLDPSRHPVVRVPDASLSYEAAVSGQGLWLAWPVLTRDAVASGILVRPDIPRWDANLGYWAVSTASRWRRPQVRKFRAWLHQTCAAAA</sequence>
<keyword evidence="4" id="KW-0804">Transcription</keyword>
<dbReference type="Gene3D" id="1.10.10.10">
    <property type="entry name" value="Winged helix-like DNA-binding domain superfamily/Winged helix DNA-binding domain"/>
    <property type="match status" value="1"/>
</dbReference>
<organism evidence="6 7">
    <name type="scientific">Roseibium algicola</name>
    <dbReference type="NCBI Taxonomy" id="2857014"/>
    <lineage>
        <taxon>Bacteria</taxon>
        <taxon>Pseudomonadati</taxon>
        <taxon>Pseudomonadota</taxon>
        <taxon>Alphaproteobacteria</taxon>
        <taxon>Hyphomicrobiales</taxon>
        <taxon>Stappiaceae</taxon>
        <taxon>Roseibium</taxon>
    </lineage>
</organism>
<feature type="domain" description="HTH lysR-type" evidence="5">
    <location>
        <begin position="4"/>
        <end position="61"/>
    </location>
</feature>
<dbReference type="InterPro" id="IPR036388">
    <property type="entry name" value="WH-like_DNA-bd_sf"/>
</dbReference>
<evidence type="ECO:0000256" key="1">
    <source>
        <dbReference type="ARBA" id="ARBA00009437"/>
    </source>
</evidence>
<evidence type="ECO:0000259" key="5">
    <source>
        <dbReference type="PROSITE" id="PS50931"/>
    </source>
</evidence>
<dbReference type="Gene3D" id="3.40.190.10">
    <property type="entry name" value="Periplasmic binding protein-like II"/>
    <property type="match status" value="2"/>
</dbReference>
<comment type="similarity">
    <text evidence="1">Belongs to the LysR transcriptional regulatory family.</text>
</comment>
<dbReference type="SUPFAM" id="SSF53850">
    <property type="entry name" value="Periplasmic binding protein-like II"/>
    <property type="match status" value="1"/>
</dbReference>
<keyword evidence="2" id="KW-0805">Transcription regulation</keyword>